<evidence type="ECO:0000256" key="4">
    <source>
        <dbReference type="ARBA" id="ARBA00023136"/>
    </source>
</evidence>
<evidence type="ECO:0000256" key="2">
    <source>
        <dbReference type="ARBA" id="ARBA00022692"/>
    </source>
</evidence>
<dbReference type="Proteomes" id="UP000243975">
    <property type="component" value="Unassembled WGS sequence"/>
</dbReference>
<evidence type="ECO:0000313" key="7">
    <source>
        <dbReference type="EMBL" id="KVG22376.1"/>
    </source>
</evidence>
<sequence>MKPRIVVWKHAATHASSSLYRHGLRAHISRLYQNQSLTSTYRFSKKRIQKHTQILHCDKMMNILALGLVLTSLVTGAVWSPPPPPDNREEVIVKGGHRVIVVEYEKEGDGNTKVLISPHDPSASGVDSTDTCHSADGNPPVDDAEAKFSRPRELVCDAFGKCKHKIANAFGRTKDKVSDTAQDIEEHAKEAASGAVGKAKDTVYGYEERMKGAANEAFGKGKQAAKDINEAKSKLAEKVSEKIEGIEDKAKGAAIGESLDNAKDSIAQGIGKAKKVAGDVMETVRDSATKAKSFDMVDSPKRIGEDIQRNVSGRVEEGAEHVMEQAKEAAANVQKVGQKSLGEIISKLKEVMYDVFWYMVSPEKVDAVVGLIHMLGFSTAYGMCMWVTFVSSYILGRYLPRQQFGMVQSRIYPVYFKAMAYCVGAALLGHLVSRRKESLSSIKEIFQGLSLLSALLMVLINMIWLEPRSTKVMFERMKIEKEEGRGIAGAVREGIADNGSDTVVRPPANVAAERQDVLRMNEKLKRLNSYSSALNVSTLVVLTWHMAYMGQRLQATRTRTIYDRKLKGGKETTKTTRKLIAKVQQPKGMGADFRGARNRISK</sequence>
<keyword evidence="8" id="KW-1185">Reference proteome</keyword>
<proteinExistence type="predicted"/>
<dbReference type="EMBL" id="LEKV01008428">
    <property type="protein sequence ID" value="KVG22376.1"/>
    <property type="molecule type" value="Genomic_DNA"/>
</dbReference>
<dbReference type="AlphaFoldDB" id="A0A103P142"/>
<feature type="domain" description="TMEM205-like" evidence="6">
    <location>
        <begin position="375"/>
        <end position="477"/>
    </location>
</feature>
<feature type="transmembrane region" description="Helical" evidence="5">
    <location>
        <begin position="371"/>
        <end position="394"/>
    </location>
</feature>
<evidence type="ECO:0000256" key="1">
    <source>
        <dbReference type="ARBA" id="ARBA00004370"/>
    </source>
</evidence>
<gene>
    <name evidence="7" type="ORF">Ccrd_026525</name>
</gene>
<feature type="transmembrane region" description="Helical" evidence="5">
    <location>
        <begin position="414"/>
        <end position="433"/>
    </location>
</feature>
<protein>
    <recommendedName>
        <fullName evidence="6">TMEM205-like domain-containing protein</fullName>
    </recommendedName>
</protein>
<comment type="caution">
    <text evidence="7">The sequence shown here is derived from an EMBL/GenBank/DDBJ whole genome shotgun (WGS) entry which is preliminary data.</text>
</comment>
<reference evidence="7 8" key="1">
    <citation type="journal article" date="2016" name="Sci. Rep.">
        <title>The genome sequence of the outbreeding globe artichoke constructed de novo incorporating a phase-aware low-pass sequencing strategy of F1 progeny.</title>
        <authorList>
            <person name="Scaglione D."/>
            <person name="Reyes-Chin-Wo S."/>
            <person name="Acquadro A."/>
            <person name="Froenicke L."/>
            <person name="Portis E."/>
            <person name="Beitel C."/>
            <person name="Tirone M."/>
            <person name="Mauro R."/>
            <person name="Lo Monaco A."/>
            <person name="Mauromicale G."/>
            <person name="Faccioli P."/>
            <person name="Cattivelli L."/>
            <person name="Rieseberg L."/>
            <person name="Michelmore R."/>
            <person name="Lanteri S."/>
        </authorList>
    </citation>
    <scope>NUCLEOTIDE SEQUENCE [LARGE SCALE GENOMIC DNA]</scope>
    <source>
        <strain evidence="7">2C</strain>
    </source>
</reference>
<comment type="subcellular location">
    <subcellularLocation>
        <location evidence="1">Membrane</location>
    </subcellularLocation>
</comment>
<evidence type="ECO:0000313" key="8">
    <source>
        <dbReference type="Proteomes" id="UP000243975"/>
    </source>
</evidence>
<accession>A0A103P142</accession>
<dbReference type="Gramene" id="KVG22376">
    <property type="protein sequence ID" value="KVG22376"/>
    <property type="gene ID" value="Ccrd_026525"/>
</dbReference>
<dbReference type="STRING" id="59895.A0A103P142"/>
<dbReference type="PANTHER" id="PTHR47652">
    <property type="entry name" value="MITOCHONDRIAL IMPORT INNER MEMBRANE TRANSLOCASE SUBUNIT TIM44"/>
    <property type="match status" value="1"/>
</dbReference>
<dbReference type="PANTHER" id="PTHR47652:SF3">
    <property type="entry name" value="MITOCHONDRIAL IMPORT INNER MEMBRANE TRANSLOCASE SUBUNIT TIM44"/>
    <property type="match status" value="1"/>
</dbReference>
<evidence type="ECO:0000256" key="5">
    <source>
        <dbReference type="SAM" id="Phobius"/>
    </source>
</evidence>
<dbReference type="InterPro" id="IPR025423">
    <property type="entry name" value="TMEM205-like"/>
</dbReference>
<name>A0A103P142_CYNCS</name>
<feature type="transmembrane region" description="Helical" evidence="5">
    <location>
        <begin position="445"/>
        <end position="465"/>
    </location>
</feature>
<dbReference type="GO" id="GO:0016020">
    <property type="term" value="C:membrane"/>
    <property type="evidence" value="ECO:0007669"/>
    <property type="project" value="UniProtKB-SubCell"/>
</dbReference>
<feature type="non-terminal residue" evidence="7">
    <location>
        <position position="1"/>
    </location>
</feature>
<keyword evidence="4 5" id="KW-0472">Membrane</keyword>
<dbReference type="Pfam" id="PF13664">
    <property type="entry name" value="DUF4149"/>
    <property type="match status" value="1"/>
</dbReference>
<organism evidence="7 8">
    <name type="scientific">Cynara cardunculus var. scolymus</name>
    <name type="common">Globe artichoke</name>
    <name type="synonym">Cynara scolymus</name>
    <dbReference type="NCBI Taxonomy" id="59895"/>
    <lineage>
        <taxon>Eukaryota</taxon>
        <taxon>Viridiplantae</taxon>
        <taxon>Streptophyta</taxon>
        <taxon>Embryophyta</taxon>
        <taxon>Tracheophyta</taxon>
        <taxon>Spermatophyta</taxon>
        <taxon>Magnoliopsida</taxon>
        <taxon>eudicotyledons</taxon>
        <taxon>Gunneridae</taxon>
        <taxon>Pentapetalae</taxon>
        <taxon>asterids</taxon>
        <taxon>campanulids</taxon>
        <taxon>Asterales</taxon>
        <taxon>Asteraceae</taxon>
        <taxon>Carduoideae</taxon>
        <taxon>Cardueae</taxon>
        <taxon>Carduinae</taxon>
        <taxon>Cynara</taxon>
    </lineage>
</organism>
<evidence type="ECO:0000256" key="3">
    <source>
        <dbReference type="ARBA" id="ARBA00022989"/>
    </source>
</evidence>
<dbReference type="Gene3D" id="1.20.120.20">
    <property type="entry name" value="Apolipoprotein"/>
    <property type="match status" value="1"/>
</dbReference>
<feature type="transmembrane region" description="Helical" evidence="5">
    <location>
        <begin position="527"/>
        <end position="547"/>
    </location>
</feature>
<keyword evidence="2 5" id="KW-0812">Transmembrane</keyword>
<dbReference type="OMA" id="AYGTCVW"/>
<evidence type="ECO:0000259" key="6">
    <source>
        <dbReference type="Pfam" id="PF13664"/>
    </source>
</evidence>
<keyword evidence="3 5" id="KW-1133">Transmembrane helix</keyword>